<dbReference type="InterPro" id="IPR043683">
    <property type="entry name" value="TetX_monooxygenase"/>
</dbReference>
<comment type="function">
    <text evidence="5">An FAD-requiring monooxygenase active on some tetracycline antibiotic derivatives, which leads to their inactivation. Hydroxylates carbon 11a of tetracycline and some analogs.</text>
</comment>
<dbReference type="GO" id="GO:0046677">
    <property type="term" value="P:response to antibiotic"/>
    <property type="evidence" value="ECO:0007669"/>
    <property type="project" value="InterPro"/>
</dbReference>
<dbReference type="SUPFAM" id="SSF51905">
    <property type="entry name" value="FAD/NAD(P)-binding domain"/>
    <property type="match status" value="1"/>
</dbReference>
<sequence>MMSHHPIAILGAGLGGLTAARVLHVHGIEATVFELEADRHARVQGGMLDIHDHNGQLGIREAGLWDSFLEIVHPGGEAMRILDHRAHILYEDSDDGDLTRPEVDRGALRDLLIDAVPQGSIVWGHKAINVRPNTEGPGRFSIDFSNGQTVTTDLLVGADGAWSKVRPLLTDARPSYTGISFVESDLFDASEQHPSEALAMGEGMLMAFRGSTGVLGHAEPDGSLHAYVGLRVSEDWIEVFEGIDEAAALNLVLDRLDGWDDSLRGLIRNADVPLTPRRIHALSVGVSWDRVPGVTLLGDAAHLMSPFAGEGANLAMYDGARLALAIASHPDDVDVAMAEYESELFPRATEAARESAESLEMMFRADSPAGLVEMFEGMQLDDAGAGPNRNSLARGQDPE</sequence>
<keyword evidence="1 5" id="KW-0285">Flavoprotein</keyword>
<dbReference type="GO" id="GO:0071949">
    <property type="term" value="F:FAD binding"/>
    <property type="evidence" value="ECO:0007669"/>
    <property type="project" value="InterPro"/>
</dbReference>
<dbReference type="Proteomes" id="UP000462152">
    <property type="component" value="Unassembled WGS sequence"/>
</dbReference>
<dbReference type="EMBL" id="WOGT01000001">
    <property type="protein sequence ID" value="MUN54145.1"/>
    <property type="molecule type" value="Genomic_DNA"/>
</dbReference>
<evidence type="ECO:0000256" key="3">
    <source>
        <dbReference type="ARBA" id="ARBA00023002"/>
    </source>
</evidence>
<organism evidence="8 9">
    <name type="scientific">Rothia koreensis</name>
    <dbReference type="NCBI Taxonomy" id="592378"/>
    <lineage>
        <taxon>Bacteria</taxon>
        <taxon>Bacillati</taxon>
        <taxon>Actinomycetota</taxon>
        <taxon>Actinomycetes</taxon>
        <taxon>Micrococcales</taxon>
        <taxon>Micrococcaceae</taxon>
        <taxon>Rothia</taxon>
    </lineage>
</organism>
<comment type="cofactor">
    <cofactor evidence="5">
        <name>FAD</name>
        <dbReference type="ChEBI" id="CHEBI:57692"/>
    </cofactor>
</comment>
<keyword evidence="4 5" id="KW-0503">Monooxygenase</keyword>
<dbReference type="InterPro" id="IPR002938">
    <property type="entry name" value="FAD-bd"/>
</dbReference>
<dbReference type="HAMAP" id="MF_00845">
    <property type="entry name" value="TetX_monooxygenase"/>
    <property type="match status" value="1"/>
</dbReference>
<comment type="similarity">
    <text evidence="5">Belongs to the aromatic-ring hydroxylase family. TetX subfamily.</text>
</comment>
<feature type="binding site" evidence="5">
    <location>
        <position position="42"/>
    </location>
    <ligand>
        <name>NADPH</name>
        <dbReference type="ChEBI" id="CHEBI:57783"/>
    </ligand>
</feature>
<dbReference type="Gene3D" id="3.50.50.60">
    <property type="entry name" value="FAD/NAD(P)-binding domain"/>
    <property type="match status" value="1"/>
</dbReference>
<keyword evidence="5" id="KW-0547">Nucleotide-binding</keyword>
<comment type="caution">
    <text evidence="8">The sequence shown here is derived from an EMBL/GenBank/DDBJ whole genome shotgun (WGS) entry which is preliminary data.</text>
</comment>
<comment type="domain">
    <text evidence="5">Consists of an N-terminal FAD-binding domain with a Rossman fold and a C-terminal substrate-binding domain.</text>
</comment>
<reference evidence="8 9" key="1">
    <citation type="submission" date="2019-12" db="EMBL/GenBank/DDBJ databases">
        <authorList>
            <person name="Li J."/>
            <person name="Shi Y."/>
            <person name="Xu G."/>
            <person name="Xiao D."/>
            <person name="Ran X."/>
        </authorList>
    </citation>
    <scope>NUCLEOTIDE SEQUENCE [LARGE SCALE GENOMIC DNA]</scope>
    <source>
        <strain evidence="8 9">JCM 15915</strain>
    </source>
</reference>
<dbReference type="OrthoDB" id="9782160at2"/>
<proteinExistence type="inferred from homology"/>
<evidence type="ECO:0000256" key="6">
    <source>
        <dbReference type="SAM" id="MobiDB-lite"/>
    </source>
</evidence>
<dbReference type="PRINTS" id="PR00420">
    <property type="entry name" value="RNGMNOXGNASE"/>
</dbReference>
<dbReference type="GO" id="GO:0004497">
    <property type="term" value="F:monooxygenase activity"/>
    <property type="evidence" value="ECO:0007669"/>
    <property type="project" value="UniProtKB-UniRule"/>
</dbReference>
<accession>A0A7K1LG26</accession>
<evidence type="ECO:0000256" key="4">
    <source>
        <dbReference type="ARBA" id="ARBA00023033"/>
    </source>
</evidence>
<keyword evidence="9" id="KW-1185">Reference proteome</keyword>
<evidence type="ECO:0000313" key="9">
    <source>
        <dbReference type="Proteomes" id="UP000462152"/>
    </source>
</evidence>
<feature type="binding site" evidence="5">
    <location>
        <position position="105"/>
    </location>
    <ligand>
        <name>FAD</name>
        <dbReference type="ChEBI" id="CHEBI:57692"/>
    </ligand>
</feature>
<feature type="region of interest" description="Disordered" evidence="6">
    <location>
        <begin position="380"/>
        <end position="399"/>
    </location>
</feature>
<protein>
    <recommendedName>
        <fullName evidence="5">Flavin-dependent monooxygenase</fullName>
    </recommendedName>
    <alternativeName>
        <fullName evidence="5">TetX monooxygenase</fullName>
        <shortName evidence="5">TetX</shortName>
        <ecNumber evidence="5">1.14.13.-</ecNumber>
    </alternativeName>
</protein>
<keyword evidence="2 5" id="KW-0274">FAD</keyword>
<feature type="binding site" evidence="5">
    <location>
        <position position="299"/>
    </location>
    <ligand>
        <name>FAD</name>
        <dbReference type="ChEBI" id="CHEBI:57692"/>
    </ligand>
</feature>
<keyword evidence="5" id="KW-0963">Cytoplasm</keyword>
<dbReference type="PANTHER" id="PTHR46972">
    <property type="entry name" value="MONOOXYGENASE ASQM-RELATED"/>
    <property type="match status" value="1"/>
</dbReference>
<dbReference type="EC" id="1.14.13.-" evidence="5"/>
<feature type="binding site" evidence="5">
    <location>
        <position position="49"/>
    </location>
    <ligand>
        <name>FAD</name>
        <dbReference type="ChEBI" id="CHEBI:57692"/>
    </ligand>
</feature>
<feature type="domain" description="FAD-binding" evidence="7">
    <location>
        <begin position="6"/>
        <end position="353"/>
    </location>
</feature>
<dbReference type="PANTHER" id="PTHR46972:SF1">
    <property type="entry name" value="FAD DEPENDENT OXIDOREDUCTASE DOMAIN-CONTAINING PROTEIN"/>
    <property type="match status" value="1"/>
</dbReference>
<evidence type="ECO:0000259" key="7">
    <source>
        <dbReference type="Pfam" id="PF01494"/>
    </source>
</evidence>
<evidence type="ECO:0000256" key="2">
    <source>
        <dbReference type="ARBA" id="ARBA00022827"/>
    </source>
</evidence>
<dbReference type="AlphaFoldDB" id="A0A7K1LG26"/>
<evidence type="ECO:0000256" key="5">
    <source>
        <dbReference type="HAMAP-Rule" id="MF_00845"/>
    </source>
</evidence>
<comment type="subcellular location">
    <subcellularLocation>
        <location evidence="5">Cytoplasm</location>
    </subcellularLocation>
</comment>
<dbReference type="GO" id="GO:0005737">
    <property type="term" value="C:cytoplasm"/>
    <property type="evidence" value="ECO:0007669"/>
    <property type="project" value="UniProtKB-SubCell"/>
</dbReference>
<dbReference type="InterPro" id="IPR036188">
    <property type="entry name" value="FAD/NAD-bd_sf"/>
</dbReference>
<dbReference type="Pfam" id="PF01494">
    <property type="entry name" value="FAD_binding_3"/>
    <property type="match status" value="1"/>
</dbReference>
<comment type="catalytic activity">
    <reaction evidence="5">
        <text>a tetracycline + NADPH + O2 + H(+) = an 11a-hydroxytetracycline + NADP(+) + H2O</text>
        <dbReference type="Rhea" id="RHEA:61444"/>
        <dbReference type="ChEBI" id="CHEBI:15377"/>
        <dbReference type="ChEBI" id="CHEBI:15378"/>
        <dbReference type="ChEBI" id="CHEBI:15379"/>
        <dbReference type="ChEBI" id="CHEBI:57783"/>
        <dbReference type="ChEBI" id="CHEBI:58349"/>
        <dbReference type="ChEBI" id="CHEBI:144644"/>
        <dbReference type="ChEBI" id="CHEBI:144645"/>
    </reaction>
</comment>
<keyword evidence="3 5" id="KW-0560">Oxidoreductase</keyword>
<evidence type="ECO:0000256" key="1">
    <source>
        <dbReference type="ARBA" id="ARBA00022630"/>
    </source>
</evidence>
<name>A0A7K1LG26_9MICC</name>
<comment type="subunit">
    <text evidence="5">Monomer.</text>
</comment>
<evidence type="ECO:0000313" key="8">
    <source>
        <dbReference type="EMBL" id="MUN54145.1"/>
    </source>
</evidence>
<keyword evidence="5" id="KW-0521">NADP</keyword>
<gene>
    <name evidence="8" type="ORF">GMA10_02740</name>
</gene>
<dbReference type="RefSeq" id="WP_129314224.1">
    <property type="nucleotide sequence ID" value="NZ_NOIQ01000001.1"/>
</dbReference>